<dbReference type="AlphaFoldDB" id="A0A9J6CV99"/>
<proteinExistence type="predicted"/>
<evidence type="ECO:0000313" key="2">
    <source>
        <dbReference type="Proteomes" id="UP000821866"/>
    </source>
</evidence>
<sequence length="111" mass="12429">MVPFNGYFGCPWCLIRGEHVQGSMRYVTNEPPEMRTTEILKRDMQLALHYKDIINGVKGPSALLNLKGLDLVSGQSVEYMHCVLQGVAKQLTETILSSSNSHERFYVGNVA</sequence>
<reference evidence="1" key="1">
    <citation type="journal article" date="2020" name="Cell">
        <title>Large-Scale Comparative Analyses of Tick Genomes Elucidate Their Genetic Diversity and Vector Capacities.</title>
        <authorList>
            <consortium name="Tick Genome and Microbiome Consortium (TIGMIC)"/>
            <person name="Jia N."/>
            <person name="Wang J."/>
            <person name="Shi W."/>
            <person name="Du L."/>
            <person name="Sun Y."/>
            <person name="Zhan W."/>
            <person name="Jiang J.F."/>
            <person name="Wang Q."/>
            <person name="Zhang B."/>
            <person name="Ji P."/>
            <person name="Bell-Sakyi L."/>
            <person name="Cui X.M."/>
            <person name="Yuan T.T."/>
            <person name="Jiang B.G."/>
            <person name="Yang W.F."/>
            <person name="Lam T.T."/>
            <person name="Chang Q.C."/>
            <person name="Ding S.J."/>
            <person name="Wang X.J."/>
            <person name="Zhu J.G."/>
            <person name="Ruan X.D."/>
            <person name="Zhao L."/>
            <person name="Wei J.T."/>
            <person name="Ye R.Z."/>
            <person name="Que T.C."/>
            <person name="Du C.H."/>
            <person name="Zhou Y.H."/>
            <person name="Cheng J.X."/>
            <person name="Dai P.F."/>
            <person name="Guo W.B."/>
            <person name="Han X.H."/>
            <person name="Huang E.J."/>
            <person name="Li L.F."/>
            <person name="Wei W."/>
            <person name="Gao Y.C."/>
            <person name="Liu J.Z."/>
            <person name="Shao H.Z."/>
            <person name="Wang X."/>
            <person name="Wang C.C."/>
            <person name="Yang T.C."/>
            <person name="Huo Q.B."/>
            <person name="Li W."/>
            <person name="Chen H.Y."/>
            <person name="Chen S.E."/>
            <person name="Zhou L.G."/>
            <person name="Ni X.B."/>
            <person name="Tian J.H."/>
            <person name="Sheng Y."/>
            <person name="Liu T."/>
            <person name="Pan Y.S."/>
            <person name="Xia L.Y."/>
            <person name="Li J."/>
            <person name="Zhao F."/>
            <person name="Cao W.C."/>
        </authorList>
    </citation>
    <scope>NUCLEOTIDE SEQUENCE</scope>
    <source>
        <strain evidence="1">Rmic-2018</strain>
    </source>
</reference>
<reference evidence="1" key="2">
    <citation type="submission" date="2021-09" db="EMBL/GenBank/DDBJ databases">
        <authorList>
            <person name="Jia N."/>
            <person name="Wang J."/>
            <person name="Shi W."/>
            <person name="Du L."/>
            <person name="Sun Y."/>
            <person name="Zhan W."/>
            <person name="Jiang J."/>
            <person name="Wang Q."/>
            <person name="Zhang B."/>
            <person name="Ji P."/>
            <person name="Sakyi L.B."/>
            <person name="Cui X."/>
            <person name="Yuan T."/>
            <person name="Jiang B."/>
            <person name="Yang W."/>
            <person name="Lam T.T.-Y."/>
            <person name="Chang Q."/>
            <person name="Ding S."/>
            <person name="Wang X."/>
            <person name="Zhu J."/>
            <person name="Ruan X."/>
            <person name="Zhao L."/>
            <person name="Wei J."/>
            <person name="Que T."/>
            <person name="Du C."/>
            <person name="Cheng J."/>
            <person name="Dai P."/>
            <person name="Han X."/>
            <person name="Huang E."/>
            <person name="Gao Y."/>
            <person name="Liu J."/>
            <person name="Shao H."/>
            <person name="Ye R."/>
            <person name="Li L."/>
            <person name="Wei W."/>
            <person name="Wang X."/>
            <person name="Wang C."/>
            <person name="Huo Q."/>
            <person name="Li W."/>
            <person name="Guo W."/>
            <person name="Chen H."/>
            <person name="Chen S."/>
            <person name="Zhou L."/>
            <person name="Zhou L."/>
            <person name="Ni X."/>
            <person name="Tian J."/>
            <person name="Zhou Y."/>
            <person name="Sheng Y."/>
            <person name="Liu T."/>
            <person name="Pan Y."/>
            <person name="Xia L."/>
            <person name="Li J."/>
            <person name="Zhao F."/>
            <person name="Cao W."/>
        </authorList>
    </citation>
    <scope>NUCLEOTIDE SEQUENCE</scope>
    <source>
        <strain evidence="1">Rmic-2018</strain>
        <tissue evidence="1">Larvae</tissue>
    </source>
</reference>
<keyword evidence="2" id="KW-1185">Reference proteome</keyword>
<dbReference type="Proteomes" id="UP000821866">
    <property type="component" value="Unassembled WGS sequence"/>
</dbReference>
<dbReference type="EMBL" id="JABSTU010006443">
    <property type="protein sequence ID" value="KAH7934468.1"/>
    <property type="molecule type" value="Genomic_DNA"/>
</dbReference>
<gene>
    <name evidence="1" type="ORF">HPB51_029165</name>
</gene>
<protein>
    <submittedName>
        <fullName evidence="1">Uncharacterized protein</fullName>
    </submittedName>
</protein>
<accession>A0A9J6CV99</accession>
<name>A0A9J6CV99_RHIMP</name>
<comment type="caution">
    <text evidence="1">The sequence shown here is derived from an EMBL/GenBank/DDBJ whole genome shotgun (WGS) entry which is preliminary data.</text>
</comment>
<evidence type="ECO:0000313" key="1">
    <source>
        <dbReference type="EMBL" id="KAH7934468.1"/>
    </source>
</evidence>
<organism evidence="1 2">
    <name type="scientific">Rhipicephalus microplus</name>
    <name type="common">Cattle tick</name>
    <name type="synonym">Boophilus microplus</name>
    <dbReference type="NCBI Taxonomy" id="6941"/>
    <lineage>
        <taxon>Eukaryota</taxon>
        <taxon>Metazoa</taxon>
        <taxon>Ecdysozoa</taxon>
        <taxon>Arthropoda</taxon>
        <taxon>Chelicerata</taxon>
        <taxon>Arachnida</taxon>
        <taxon>Acari</taxon>
        <taxon>Parasitiformes</taxon>
        <taxon>Ixodida</taxon>
        <taxon>Ixodoidea</taxon>
        <taxon>Ixodidae</taxon>
        <taxon>Rhipicephalinae</taxon>
        <taxon>Rhipicephalus</taxon>
        <taxon>Boophilus</taxon>
    </lineage>
</organism>